<gene>
    <name evidence="1" type="ORF">SAMN05216258_10611</name>
</gene>
<dbReference type="STRING" id="1114924.SAMN05216258_10611"/>
<organism evidence="1 2">
    <name type="scientific">Albimonas pacifica</name>
    <dbReference type="NCBI Taxonomy" id="1114924"/>
    <lineage>
        <taxon>Bacteria</taxon>
        <taxon>Pseudomonadati</taxon>
        <taxon>Pseudomonadota</taxon>
        <taxon>Alphaproteobacteria</taxon>
        <taxon>Rhodobacterales</taxon>
        <taxon>Paracoccaceae</taxon>
        <taxon>Albimonas</taxon>
    </lineage>
</organism>
<evidence type="ECO:0000313" key="1">
    <source>
        <dbReference type="EMBL" id="SFI35448.1"/>
    </source>
</evidence>
<reference evidence="1 2" key="1">
    <citation type="submission" date="2016-10" db="EMBL/GenBank/DDBJ databases">
        <authorList>
            <person name="de Groot N.N."/>
        </authorList>
    </citation>
    <scope>NUCLEOTIDE SEQUENCE [LARGE SCALE GENOMIC DNA]</scope>
    <source>
        <strain evidence="1 2">CGMCC 1.11030</strain>
    </source>
</reference>
<keyword evidence="2" id="KW-1185">Reference proteome</keyword>
<name>A0A1I3HI47_9RHOB</name>
<protein>
    <submittedName>
        <fullName evidence="1">Uncharacterized protein</fullName>
    </submittedName>
</protein>
<accession>A0A1I3HI47</accession>
<proteinExistence type="predicted"/>
<sequence>MTLARKRLRDAAKTALRAIPGLTVDGPRAFLQNLDRLPSAGVLTTEEGRSRLDKAGTVSRRIDLAVRLRASGDNVDDMLDALAEQVEAALMADAALQEITGDDVPFEAVAASFELAEMAGEVPVGQLTLVFVAEVLE</sequence>
<dbReference type="AlphaFoldDB" id="A0A1I3HI47"/>
<dbReference type="Proteomes" id="UP000199377">
    <property type="component" value="Unassembled WGS sequence"/>
</dbReference>
<evidence type="ECO:0000313" key="2">
    <source>
        <dbReference type="Proteomes" id="UP000199377"/>
    </source>
</evidence>
<dbReference type="RefSeq" id="WP_092860382.1">
    <property type="nucleotide sequence ID" value="NZ_FOQH01000006.1"/>
</dbReference>
<dbReference type="EMBL" id="FOQH01000006">
    <property type="protein sequence ID" value="SFI35448.1"/>
    <property type="molecule type" value="Genomic_DNA"/>
</dbReference>